<dbReference type="GO" id="GO:0016787">
    <property type="term" value="F:hydrolase activity"/>
    <property type="evidence" value="ECO:0007669"/>
    <property type="project" value="UniProtKB-KW"/>
</dbReference>
<dbReference type="InterPro" id="IPR010905">
    <property type="entry name" value="Glyco_hydro_88"/>
</dbReference>
<dbReference type="InParanoid" id="J4G1F5"/>
<dbReference type="Gene3D" id="1.50.10.10">
    <property type="match status" value="1"/>
</dbReference>
<dbReference type="Pfam" id="PF07470">
    <property type="entry name" value="Glyco_hydro_88"/>
    <property type="match status" value="1"/>
</dbReference>
<feature type="signal peptide" evidence="3">
    <location>
        <begin position="1"/>
        <end position="23"/>
    </location>
</feature>
<dbReference type="InterPro" id="IPR008928">
    <property type="entry name" value="6-hairpin_glycosidase_sf"/>
</dbReference>
<organism evidence="4 5">
    <name type="scientific">Fibroporia radiculosa</name>
    <dbReference type="NCBI Taxonomy" id="599839"/>
    <lineage>
        <taxon>Eukaryota</taxon>
        <taxon>Fungi</taxon>
        <taxon>Dikarya</taxon>
        <taxon>Basidiomycota</taxon>
        <taxon>Agaricomycotina</taxon>
        <taxon>Agaricomycetes</taxon>
        <taxon>Polyporales</taxon>
        <taxon>Fibroporiaceae</taxon>
        <taxon>Fibroporia</taxon>
    </lineage>
</organism>
<keyword evidence="1" id="KW-0378">Hydrolase</keyword>
<gene>
    <name evidence="4" type="ORF">FIBRA_02231</name>
</gene>
<accession>J4G1F5</accession>
<name>J4G1F5_9APHY</name>
<evidence type="ECO:0000256" key="3">
    <source>
        <dbReference type="SAM" id="SignalP"/>
    </source>
</evidence>
<dbReference type="AlphaFoldDB" id="J4G1F5"/>
<feature type="chain" id="PRO_5003778032" evidence="3">
    <location>
        <begin position="24"/>
        <end position="525"/>
    </location>
</feature>
<evidence type="ECO:0000256" key="2">
    <source>
        <dbReference type="SAM" id="MobiDB-lite"/>
    </source>
</evidence>
<feature type="region of interest" description="Disordered" evidence="2">
    <location>
        <begin position="375"/>
        <end position="427"/>
    </location>
</feature>
<dbReference type="InterPro" id="IPR012341">
    <property type="entry name" value="6hp_glycosidase-like_sf"/>
</dbReference>
<dbReference type="GeneID" id="24095114"/>
<dbReference type="STRING" id="599839.J4G1F5"/>
<dbReference type="HOGENOM" id="CLU_037534_0_0_1"/>
<dbReference type="RefSeq" id="XP_012179486.1">
    <property type="nucleotide sequence ID" value="XM_012324096.1"/>
</dbReference>
<sequence length="525" mass="55146">MTATRCLLVLVAFFLASPTPLRAQNLSSAQLEGVEYNLWLGAQQTWELGTEAEALVESYSPAFAVFANASLPPPTNASLTGGYNVSTLDPVLQIACNTIASRNPVAGPQPLINVTGGAAGDPASIGVAVLLANWTGAEVPPKNTTYNDSSDAATLTYARAATEQLNYTLYVVPRTSDGAISHRIEQVQLWSDSVYMVPPFLAYYGITTGNQTLLTEAYTQIKLYRNYLYDSDMSLWQHIVLGDVNNDAGFWSTGNGWAAAGMMRVLATIVHSPWADSMSSEINDLTSWVQEIHNGMYGHLQSNVSLFHNYANETSTFLDGSSTALVASTVYRLAMLRGVYTHLPLAEKCRQALSGSGSAGVWGSGNGVGPASTISYSSVGTSPPGGSSSSSLTTTTSRAVGSQTSTTASSSVSSTSTPVSSYAAPQPSSTALGAGLSHFNSEMWLTPVVDPYNWSVQGGSSPEGQAFVVEMYAAWRDWVEAGAPGASGGHRRAGAGGALLAGSHDEVWSVVDPTVDGERSLDASL</sequence>
<reference evidence="4 5" key="1">
    <citation type="journal article" date="2012" name="Appl. Environ. Microbiol.">
        <title>Short-read sequencing for genomic analysis of the brown rot fungus Fibroporia radiculosa.</title>
        <authorList>
            <person name="Tang J.D."/>
            <person name="Perkins A.D."/>
            <person name="Sonstegard T.S."/>
            <person name="Schroeder S.G."/>
            <person name="Burgess S.C."/>
            <person name="Diehl S.V."/>
        </authorList>
    </citation>
    <scope>NUCLEOTIDE SEQUENCE [LARGE SCALE GENOMIC DNA]</scope>
    <source>
        <strain evidence="4 5">TFFH 294</strain>
    </source>
</reference>
<evidence type="ECO:0000313" key="5">
    <source>
        <dbReference type="Proteomes" id="UP000006352"/>
    </source>
</evidence>
<keyword evidence="3" id="KW-0732">Signal</keyword>
<evidence type="ECO:0000313" key="4">
    <source>
        <dbReference type="EMBL" id="CCM00203.1"/>
    </source>
</evidence>
<protein>
    <submittedName>
        <fullName evidence="4">Uncharacterized protein</fullName>
    </submittedName>
</protein>
<dbReference type="PANTHER" id="PTHR41814">
    <property type="entry name" value="EXPRESSED PROTEIN"/>
    <property type="match status" value="1"/>
</dbReference>
<dbReference type="OrthoDB" id="4138492at2759"/>
<dbReference type="EMBL" id="HE796971">
    <property type="protein sequence ID" value="CCM00203.1"/>
    <property type="molecule type" value="Genomic_DNA"/>
</dbReference>
<dbReference type="PANTHER" id="PTHR41814:SF1">
    <property type="entry name" value="CELLULASE"/>
    <property type="match status" value="1"/>
</dbReference>
<dbReference type="GO" id="GO:0005975">
    <property type="term" value="P:carbohydrate metabolic process"/>
    <property type="evidence" value="ECO:0007669"/>
    <property type="project" value="InterPro"/>
</dbReference>
<proteinExistence type="predicted"/>
<dbReference type="Proteomes" id="UP000006352">
    <property type="component" value="Unassembled WGS sequence"/>
</dbReference>
<feature type="compositionally biased region" description="Low complexity" evidence="2">
    <location>
        <begin position="375"/>
        <end position="421"/>
    </location>
</feature>
<evidence type="ECO:0000256" key="1">
    <source>
        <dbReference type="ARBA" id="ARBA00022801"/>
    </source>
</evidence>
<dbReference type="SUPFAM" id="SSF48208">
    <property type="entry name" value="Six-hairpin glycosidases"/>
    <property type="match status" value="1"/>
</dbReference>
<keyword evidence="5" id="KW-1185">Reference proteome</keyword>